<evidence type="ECO:0000256" key="4">
    <source>
        <dbReference type="ARBA" id="ARBA00022803"/>
    </source>
</evidence>
<keyword evidence="3" id="KW-0201">Cytochrome c-type biogenesis</keyword>
<keyword evidence="7" id="KW-1133">Transmembrane helix</keyword>
<proteinExistence type="predicted"/>
<evidence type="ECO:0000313" key="9">
    <source>
        <dbReference type="EMBL" id="MQX36122.1"/>
    </source>
</evidence>
<evidence type="ECO:0000256" key="2">
    <source>
        <dbReference type="ARBA" id="ARBA00022737"/>
    </source>
</evidence>
<evidence type="ECO:0000256" key="5">
    <source>
        <dbReference type="PROSITE-ProRule" id="PRU00339"/>
    </source>
</evidence>
<dbReference type="InterPro" id="IPR019734">
    <property type="entry name" value="TPR_rpt"/>
</dbReference>
<dbReference type="Gene3D" id="1.25.40.10">
    <property type="entry name" value="Tetratricopeptide repeat domain"/>
    <property type="match status" value="2"/>
</dbReference>
<dbReference type="PROSITE" id="PS50005">
    <property type="entry name" value="TPR"/>
    <property type="match status" value="2"/>
</dbReference>
<dbReference type="OrthoDB" id="9815847at2"/>
<dbReference type="Pfam" id="PF13432">
    <property type="entry name" value="TPR_16"/>
    <property type="match status" value="2"/>
</dbReference>
<feature type="transmembrane region" description="Helical" evidence="7">
    <location>
        <begin position="118"/>
        <end position="141"/>
    </location>
</feature>
<dbReference type="InterPro" id="IPR017560">
    <property type="entry name" value="Cyt_c_biogenesis_CcmI"/>
</dbReference>
<dbReference type="SMART" id="SM00028">
    <property type="entry name" value="TPR"/>
    <property type="match status" value="4"/>
</dbReference>
<evidence type="ECO:0000256" key="7">
    <source>
        <dbReference type="SAM" id="Phobius"/>
    </source>
</evidence>
<dbReference type="NCBIfam" id="TIGR03142">
    <property type="entry name" value="cytochro_ccmI"/>
    <property type="match status" value="1"/>
</dbReference>
<dbReference type="Pfam" id="PF23914">
    <property type="entry name" value="TPR_CcmH_CycH"/>
    <property type="match status" value="1"/>
</dbReference>
<dbReference type="AlphaFoldDB" id="A0A7X1ZEV6"/>
<keyword evidence="7" id="KW-0812">Transmembrane</keyword>
<evidence type="ECO:0000256" key="6">
    <source>
        <dbReference type="SAM" id="MobiDB-lite"/>
    </source>
</evidence>
<feature type="repeat" description="TPR" evidence="5">
    <location>
        <begin position="188"/>
        <end position="221"/>
    </location>
</feature>
<feature type="compositionally biased region" description="Gly residues" evidence="6">
    <location>
        <begin position="347"/>
        <end position="358"/>
    </location>
</feature>
<dbReference type="PANTHER" id="PTHR47870">
    <property type="entry name" value="CYTOCHROME C-TYPE BIOGENESIS PROTEIN CCMH"/>
    <property type="match status" value="1"/>
</dbReference>
<name>A0A7X1ZEV6_9PROT</name>
<comment type="caution">
    <text evidence="9">The sequence shown here is derived from an EMBL/GenBank/DDBJ whole genome shotgun (WGS) entry which is preliminary data.</text>
</comment>
<dbReference type="Proteomes" id="UP000434582">
    <property type="component" value="Unassembled WGS sequence"/>
</dbReference>
<keyword evidence="4 5" id="KW-0802">TPR repeat</keyword>
<gene>
    <name evidence="9" type="primary">ccmI</name>
    <name evidence="9" type="ORF">GHC57_06280</name>
</gene>
<evidence type="ECO:0000259" key="8">
    <source>
        <dbReference type="Pfam" id="PF23914"/>
    </source>
</evidence>
<dbReference type="InterPro" id="IPR056413">
    <property type="entry name" value="TPR_CcmH_CycH"/>
</dbReference>
<feature type="region of interest" description="Disordered" evidence="6">
    <location>
        <begin position="335"/>
        <end position="377"/>
    </location>
</feature>
<dbReference type="SUPFAM" id="SSF48452">
    <property type="entry name" value="TPR-like"/>
    <property type="match status" value="1"/>
</dbReference>
<feature type="repeat" description="TPR" evidence="5">
    <location>
        <begin position="403"/>
        <end position="436"/>
    </location>
</feature>
<evidence type="ECO:0000313" key="10">
    <source>
        <dbReference type="Proteomes" id="UP000434582"/>
    </source>
</evidence>
<dbReference type="GO" id="GO:0030313">
    <property type="term" value="C:cell envelope"/>
    <property type="evidence" value="ECO:0007669"/>
    <property type="project" value="UniProtKB-SubCell"/>
</dbReference>
<feature type="transmembrane region" description="Helical" evidence="7">
    <location>
        <begin position="6"/>
        <end position="24"/>
    </location>
</feature>
<sequence length="533" mass="56894">MIVLWLMVALFSALVMAMLMFPLLTRTSEDKGGSADRAEYDLTVYKDQLSEIDRDLARGLLSEDQAAAARLEVQRRMLAATGGPDGAKGEGDGAATKADAAPIRMMDLIPRAIEQGPWGIATLAGVIAVVPMGALALYLVIGSPMLPGQPHAQRIALAAQESMAALPDDLRETIEMLQAVVEQRPEEAQAWFELGRAYRRAEQHGLAVEALDRARELGVGAEDQPTLISELAESRLLSEQGQMTPRVRGLFLEALRLDRTEPRARFYLGMAAAQDGEPARALAIWRDLSAESPQDAPWMGMLRQSMSMVAQQNGIMPASVKPAHPLDLEAGAPVERIDPPAAPEGSAQGGGSAEGGPTPGAQMRAEADAGRAPGQGFSEDERAMIEGMVEGLAARLEENPDDVEGWMRLAQSYGVLGRWDDAVAASARALDQAPEDPDVLEGHADTLIAAAQAAGEPDPPEAVFGLFDTLLESRPDHPKALYFVGLGAAKDGNVDRARSLWERLLARIPEGEPAHAAIQRQLDALPSSADATQ</sequence>
<dbReference type="InterPro" id="IPR011990">
    <property type="entry name" value="TPR-like_helical_dom_sf"/>
</dbReference>
<dbReference type="PANTHER" id="PTHR47870:SF1">
    <property type="entry name" value="CYTOCHROME C-TYPE BIOGENESIS PROTEIN CCMH"/>
    <property type="match status" value="1"/>
</dbReference>
<comment type="subcellular location">
    <subcellularLocation>
        <location evidence="1">Cell envelope</location>
    </subcellularLocation>
</comment>
<evidence type="ECO:0000256" key="1">
    <source>
        <dbReference type="ARBA" id="ARBA00004196"/>
    </source>
</evidence>
<keyword evidence="2" id="KW-0677">Repeat</keyword>
<dbReference type="EMBL" id="WIVE01000013">
    <property type="protein sequence ID" value="MQX36122.1"/>
    <property type="molecule type" value="Genomic_DNA"/>
</dbReference>
<keyword evidence="7" id="KW-0472">Membrane</keyword>
<accession>A0A7X1ZEV6</accession>
<evidence type="ECO:0000256" key="3">
    <source>
        <dbReference type="ARBA" id="ARBA00022748"/>
    </source>
</evidence>
<organism evidence="9 10">
    <name type="scientific">Roseospira navarrensis</name>
    <dbReference type="NCBI Taxonomy" id="140058"/>
    <lineage>
        <taxon>Bacteria</taxon>
        <taxon>Pseudomonadati</taxon>
        <taxon>Pseudomonadota</taxon>
        <taxon>Alphaproteobacteria</taxon>
        <taxon>Rhodospirillales</taxon>
        <taxon>Rhodospirillaceae</taxon>
        <taxon>Roseospira</taxon>
    </lineage>
</organism>
<dbReference type="GO" id="GO:0017004">
    <property type="term" value="P:cytochrome complex assembly"/>
    <property type="evidence" value="ECO:0007669"/>
    <property type="project" value="UniProtKB-KW"/>
</dbReference>
<feature type="domain" description="Cytochrome c-type biogenesis protein H TPR" evidence="8">
    <location>
        <begin position="389"/>
        <end position="513"/>
    </location>
</feature>
<keyword evidence="10" id="KW-1185">Reference proteome</keyword>
<protein>
    <submittedName>
        <fullName evidence="9">C-type cytochrome biogenesis protein CcmI</fullName>
    </submittedName>
</protein>
<dbReference type="RefSeq" id="WP_153342303.1">
    <property type="nucleotide sequence ID" value="NZ_WIVE01000013.1"/>
</dbReference>
<reference evidence="9 10" key="1">
    <citation type="submission" date="2019-10" db="EMBL/GenBank/DDBJ databases">
        <title>Draft whole-genome sequence of the purple nonsulfur photosynthetic bacterium Roseospira navarrensis DSM 15114.</title>
        <authorList>
            <person name="Kyndt J.A."/>
            <person name="Meyer T.E."/>
        </authorList>
    </citation>
    <scope>NUCLEOTIDE SEQUENCE [LARGE SCALE GENOMIC DNA]</scope>
    <source>
        <strain evidence="9 10">DSM 15114</strain>
    </source>
</reference>
<dbReference type="InterPro" id="IPR051263">
    <property type="entry name" value="C-type_cytochrome_biogenesis"/>
</dbReference>